<evidence type="ECO:0000256" key="1">
    <source>
        <dbReference type="SAM" id="MobiDB-lite"/>
    </source>
</evidence>
<evidence type="ECO:0000313" key="3">
    <source>
        <dbReference type="EMBL" id="KAL1569201.1"/>
    </source>
</evidence>
<dbReference type="Proteomes" id="UP001567538">
    <property type="component" value="Unassembled WGS sequence"/>
</dbReference>
<name>A0ABD1IPQ8_SALDI</name>
<proteinExistence type="predicted"/>
<dbReference type="SMART" id="SM00271">
    <property type="entry name" value="DnaJ"/>
    <property type="match status" value="1"/>
</dbReference>
<evidence type="ECO:0000313" key="4">
    <source>
        <dbReference type="Proteomes" id="UP001567538"/>
    </source>
</evidence>
<accession>A0ABD1IPQ8</accession>
<dbReference type="PANTHER" id="PTHR44137">
    <property type="entry name" value="BNAC03G44070D PROTEIN"/>
    <property type="match status" value="1"/>
</dbReference>
<dbReference type="PROSITE" id="PS50076">
    <property type="entry name" value="DNAJ_2"/>
    <property type="match status" value="1"/>
</dbReference>
<dbReference type="Pfam" id="PF00226">
    <property type="entry name" value="DnaJ"/>
    <property type="match status" value="1"/>
</dbReference>
<feature type="compositionally biased region" description="Basic and acidic residues" evidence="1">
    <location>
        <begin position="321"/>
        <end position="332"/>
    </location>
</feature>
<dbReference type="InterPro" id="IPR056988">
    <property type="entry name" value="Zn_ribbon_pln"/>
</dbReference>
<feature type="compositionally biased region" description="Basic and acidic residues" evidence="1">
    <location>
        <begin position="377"/>
        <end position="392"/>
    </location>
</feature>
<keyword evidence="4" id="KW-1185">Reference proteome</keyword>
<dbReference type="PANTHER" id="PTHR44137:SF24">
    <property type="entry name" value="DNAJ HEAT SHOCK N-TERMINAL DOMAIN-CONTAINING PROTEIN"/>
    <property type="match status" value="1"/>
</dbReference>
<feature type="domain" description="J" evidence="2">
    <location>
        <begin position="85"/>
        <end position="149"/>
    </location>
</feature>
<gene>
    <name evidence="3" type="ORF">AAHA92_00707</name>
</gene>
<feature type="compositionally biased region" description="Basic and acidic residues" evidence="1">
    <location>
        <begin position="409"/>
        <end position="431"/>
    </location>
</feature>
<dbReference type="CDD" id="cd06257">
    <property type="entry name" value="DnaJ"/>
    <property type="match status" value="1"/>
</dbReference>
<dbReference type="EMBL" id="JBEAFC010000001">
    <property type="protein sequence ID" value="KAL1569201.1"/>
    <property type="molecule type" value="Genomic_DNA"/>
</dbReference>
<feature type="compositionally biased region" description="Acidic residues" evidence="1">
    <location>
        <begin position="393"/>
        <end position="407"/>
    </location>
</feature>
<dbReference type="Gene3D" id="1.10.287.110">
    <property type="entry name" value="DnaJ domain"/>
    <property type="match status" value="1"/>
</dbReference>
<dbReference type="SUPFAM" id="SSF46565">
    <property type="entry name" value="Chaperone J-domain"/>
    <property type="match status" value="1"/>
</dbReference>
<evidence type="ECO:0000259" key="2">
    <source>
        <dbReference type="PROSITE" id="PS50076"/>
    </source>
</evidence>
<dbReference type="AlphaFoldDB" id="A0ABD1IPQ8"/>
<sequence>MSDKDDKSGSVDAAHSKEEALRLKTLAEEKYNSGDLNSAVAYAERARDLHPSISGLRQMLTAFQILRAAAASPLSDGDNQKPTPDYYMILQVRRFSHINSIKKQYKKLALTLHPDKNPFVASEEAFKLVGEAARVLSDKIRRKEYDVRLRVAMQSEAAGAVAVEIGEEGSRETFWTACSACRLLHQFERKYLGHNLICPGCMKTFKAVEAEERNENEGKNEKSEVNTRVSARIRERVSKGDYVGSVEKFGLGVKRRHSNLGEVSERLGVKMARTGVLKRGERVEDSGEAHGVENGRFKKMETLINGGEAMESGEVEIVENETSKRWEGREEESMTLSQMQMMVKKKKPKKKVVEGKLNTKAKKVNAEKLRVNGAVGETEKDGERGREWNKEDLTEEESVEEMEDVMIEEMAKERGGEPEKEKVVNSRENSNRRRVPKIRNLEAVHAASRNYFHSEIEKDASSDKGNSEVLQVDKEKEMDFIKEKKGRRRVPKFGNLEILNTKPSKSRVDSYLQRLSADTEGDLEIEKDISSEKGDSEVLLVEEEKEKEMDVIKEKKGRRRIPKFGNSNILNTKSSKNRVDSDLQMLNADTEGDLDIEKDVSSERDDLEVLPMEKEKEKEIDVIKEKKGRRKVPKYGNLDILNTKSSKNGMDLDLQRLIANKKGDLEIMAVDDSDFHDFDKDRRERSFKKGQVWALYADVDAMPRHYALINEIVSVNPFEVTLSWLLPQNNEDEEFISWLKKGYCVSCGSFQVTRKVTIRYLNLFSHLVDCERAARELYRIYPKKGSVWAIYSSSGREAEESDEMIEDKRCYNIVVTLSSYSDVHGLSIAYLKKVEGFRTVFNRRGIGANAVVCLGAKDIKIFSHQIPSKKLSGEEASGLPRGCWELDPASLTPQLLSLS</sequence>
<organism evidence="3 4">
    <name type="scientific">Salvia divinorum</name>
    <name type="common">Maria pastora</name>
    <name type="synonym">Diviner's sage</name>
    <dbReference type="NCBI Taxonomy" id="28513"/>
    <lineage>
        <taxon>Eukaryota</taxon>
        <taxon>Viridiplantae</taxon>
        <taxon>Streptophyta</taxon>
        <taxon>Embryophyta</taxon>
        <taxon>Tracheophyta</taxon>
        <taxon>Spermatophyta</taxon>
        <taxon>Magnoliopsida</taxon>
        <taxon>eudicotyledons</taxon>
        <taxon>Gunneridae</taxon>
        <taxon>Pentapetalae</taxon>
        <taxon>asterids</taxon>
        <taxon>lamiids</taxon>
        <taxon>Lamiales</taxon>
        <taxon>Lamiaceae</taxon>
        <taxon>Nepetoideae</taxon>
        <taxon>Mentheae</taxon>
        <taxon>Salviinae</taxon>
        <taxon>Salvia</taxon>
        <taxon>Salvia subgen. Calosphace</taxon>
    </lineage>
</organism>
<dbReference type="InterPro" id="IPR001623">
    <property type="entry name" value="DnaJ_domain"/>
</dbReference>
<dbReference type="InterPro" id="IPR036869">
    <property type="entry name" value="J_dom_sf"/>
</dbReference>
<reference evidence="3 4" key="1">
    <citation type="submission" date="2024-06" db="EMBL/GenBank/DDBJ databases">
        <title>A chromosome level genome sequence of Diviner's sage (Salvia divinorum).</title>
        <authorList>
            <person name="Ford S.A."/>
            <person name="Ro D.-K."/>
            <person name="Ness R.W."/>
            <person name="Phillips M.A."/>
        </authorList>
    </citation>
    <scope>NUCLEOTIDE SEQUENCE [LARGE SCALE GENOMIC DNA]</scope>
    <source>
        <strain evidence="3">SAF-2024a</strain>
        <tissue evidence="3">Leaf</tissue>
    </source>
</reference>
<dbReference type="Pfam" id="PF23551">
    <property type="entry name" value="Zn_ribbon_20"/>
    <property type="match status" value="1"/>
</dbReference>
<dbReference type="Pfam" id="PF11926">
    <property type="entry name" value="DUF3444"/>
    <property type="match status" value="1"/>
</dbReference>
<comment type="caution">
    <text evidence="3">The sequence shown here is derived from an EMBL/GenBank/DDBJ whole genome shotgun (WGS) entry which is preliminary data.</text>
</comment>
<protein>
    <recommendedName>
        <fullName evidence="2">J domain-containing protein</fullName>
    </recommendedName>
</protein>
<feature type="region of interest" description="Disordered" evidence="1">
    <location>
        <begin position="318"/>
        <end position="352"/>
    </location>
</feature>
<dbReference type="InterPro" id="IPR024593">
    <property type="entry name" value="DUF3444"/>
</dbReference>
<feature type="region of interest" description="Disordered" evidence="1">
    <location>
        <begin position="375"/>
        <end position="441"/>
    </location>
</feature>
<dbReference type="PRINTS" id="PR00625">
    <property type="entry name" value="JDOMAIN"/>
</dbReference>